<dbReference type="InterPro" id="IPR043198">
    <property type="entry name" value="Cyclin/Ssn8"/>
</dbReference>
<dbReference type="PANTHER" id="PTHR10026">
    <property type="entry name" value="CYCLIN"/>
    <property type="match status" value="1"/>
</dbReference>
<keyword evidence="2" id="KW-0131">Cell cycle</keyword>
<dbReference type="AlphaFoldDB" id="A0A392SLL1"/>
<dbReference type="EMBL" id="LXQA010406639">
    <property type="protein sequence ID" value="MCI49778.1"/>
    <property type="molecule type" value="Genomic_DNA"/>
</dbReference>
<protein>
    <submittedName>
        <fullName evidence="3">Cyclin-T1-5-like</fullName>
    </submittedName>
</protein>
<dbReference type="Proteomes" id="UP000265520">
    <property type="component" value="Unassembled WGS sequence"/>
</dbReference>
<dbReference type="GO" id="GO:0051301">
    <property type="term" value="P:cell division"/>
    <property type="evidence" value="ECO:0007669"/>
    <property type="project" value="UniProtKB-KW"/>
</dbReference>
<dbReference type="GO" id="GO:0006357">
    <property type="term" value="P:regulation of transcription by RNA polymerase II"/>
    <property type="evidence" value="ECO:0007669"/>
    <property type="project" value="InterPro"/>
</dbReference>
<evidence type="ECO:0000256" key="1">
    <source>
        <dbReference type="ARBA" id="ARBA00022618"/>
    </source>
</evidence>
<evidence type="ECO:0000313" key="4">
    <source>
        <dbReference type="Proteomes" id="UP000265520"/>
    </source>
</evidence>
<dbReference type="Gene3D" id="1.10.472.10">
    <property type="entry name" value="Cyclin-like"/>
    <property type="match status" value="1"/>
</dbReference>
<name>A0A392SLL1_9FABA</name>
<reference evidence="3 4" key="1">
    <citation type="journal article" date="2018" name="Front. Plant Sci.">
        <title>Red Clover (Trifolium pratense) and Zigzag Clover (T. medium) - A Picture of Genomic Similarities and Differences.</title>
        <authorList>
            <person name="Dluhosova J."/>
            <person name="Istvanek J."/>
            <person name="Nedelnik J."/>
            <person name="Repkova J."/>
        </authorList>
    </citation>
    <scope>NUCLEOTIDE SEQUENCE [LARGE SCALE GENOMIC DNA]</scope>
    <source>
        <strain evidence="4">cv. 10/8</strain>
        <tissue evidence="3">Leaf</tissue>
    </source>
</reference>
<keyword evidence="1" id="KW-0132">Cell division</keyword>
<accession>A0A392SLL1</accession>
<evidence type="ECO:0000313" key="3">
    <source>
        <dbReference type="EMBL" id="MCI49778.1"/>
    </source>
</evidence>
<organism evidence="3 4">
    <name type="scientific">Trifolium medium</name>
    <dbReference type="NCBI Taxonomy" id="97028"/>
    <lineage>
        <taxon>Eukaryota</taxon>
        <taxon>Viridiplantae</taxon>
        <taxon>Streptophyta</taxon>
        <taxon>Embryophyta</taxon>
        <taxon>Tracheophyta</taxon>
        <taxon>Spermatophyta</taxon>
        <taxon>Magnoliopsida</taxon>
        <taxon>eudicotyledons</taxon>
        <taxon>Gunneridae</taxon>
        <taxon>Pentapetalae</taxon>
        <taxon>rosids</taxon>
        <taxon>fabids</taxon>
        <taxon>Fabales</taxon>
        <taxon>Fabaceae</taxon>
        <taxon>Papilionoideae</taxon>
        <taxon>50 kb inversion clade</taxon>
        <taxon>NPAAA clade</taxon>
        <taxon>Hologalegina</taxon>
        <taxon>IRL clade</taxon>
        <taxon>Trifolieae</taxon>
        <taxon>Trifolium</taxon>
    </lineage>
</organism>
<dbReference type="GO" id="GO:0016538">
    <property type="term" value="F:cyclin-dependent protein serine/threonine kinase regulator activity"/>
    <property type="evidence" value="ECO:0007669"/>
    <property type="project" value="InterPro"/>
</dbReference>
<sequence>EVYEQQKELILLAQKLVLAILGSDLNVNHPYKPLDEAIKKFNVAQNALARVALNFVNDGYESYDD</sequence>
<keyword evidence="4" id="KW-1185">Reference proteome</keyword>
<proteinExistence type="predicted"/>
<comment type="caution">
    <text evidence="3">The sequence shown here is derived from an EMBL/GenBank/DDBJ whole genome shotgun (WGS) entry which is preliminary data.</text>
</comment>
<evidence type="ECO:0000256" key="2">
    <source>
        <dbReference type="ARBA" id="ARBA00023306"/>
    </source>
</evidence>
<feature type="non-terminal residue" evidence="3">
    <location>
        <position position="1"/>
    </location>
</feature>